<protein>
    <submittedName>
        <fullName evidence="5">Mce-associated membrane protein</fullName>
    </submittedName>
</protein>
<evidence type="ECO:0000313" key="5">
    <source>
        <dbReference type="EMBL" id="NIJ12040.1"/>
    </source>
</evidence>
<keyword evidence="4" id="KW-1133">Transmembrane helix</keyword>
<proteinExistence type="predicted"/>
<dbReference type="Gene3D" id="3.10.450.50">
    <property type="match status" value="1"/>
</dbReference>
<organism evidence="5 6">
    <name type="scientific">Saccharomonospora amisosensis</name>
    <dbReference type="NCBI Taxonomy" id="1128677"/>
    <lineage>
        <taxon>Bacteria</taxon>
        <taxon>Bacillati</taxon>
        <taxon>Actinomycetota</taxon>
        <taxon>Actinomycetes</taxon>
        <taxon>Pseudonocardiales</taxon>
        <taxon>Pseudonocardiaceae</taxon>
        <taxon>Saccharomonospora</taxon>
    </lineage>
</organism>
<dbReference type="PANTHER" id="PTHR37042:SF4">
    <property type="entry name" value="OUTER MEMBRANE PROTEIN RV1973"/>
    <property type="match status" value="1"/>
</dbReference>
<reference evidence="5 6" key="1">
    <citation type="submission" date="2020-03" db="EMBL/GenBank/DDBJ databases">
        <title>Sequencing the genomes of 1000 actinobacteria strains.</title>
        <authorList>
            <person name="Klenk H.-P."/>
        </authorList>
    </citation>
    <scope>NUCLEOTIDE SEQUENCE [LARGE SCALE GENOMIC DNA]</scope>
    <source>
        <strain evidence="5 6">DSM 45685</strain>
    </source>
</reference>
<evidence type="ECO:0000256" key="3">
    <source>
        <dbReference type="SAM" id="MobiDB-lite"/>
    </source>
</evidence>
<evidence type="ECO:0000256" key="2">
    <source>
        <dbReference type="ARBA" id="ARBA00023136"/>
    </source>
</evidence>
<dbReference type="EMBL" id="JAAOYM010000001">
    <property type="protein sequence ID" value="NIJ12040.1"/>
    <property type="molecule type" value="Genomic_DNA"/>
</dbReference>
<name>A0A7X5ZR72_9PSEU</name>
<dbReference type="PANTHER" id="PTHR37042">
    <property type="entry name" value="OUTER MEMBRANE PROTEIN RV1973"/>
    <property type="match status" value="1"/>
</dbReference>
<gene>
    <name evidence="5" type="ORF">FHU38_002384</name>
</gene>
<evidence type="ECO:0000313" key="6">
    <source>
        <dbReference type="Proteomes" id="UP000545493"/>
    </source>
</evidence>
<accession>A0A7X5ZR72</accession>
<keyword evidence="2 4" id="KW-0472">Membrane</keyword>
<dbReference type="GO" id="GO:0016020">
    <property type="term" value="C:membrane"/>
    <property type="evidence" value="ECO:0007669"/>
    <property type="project" value="UniProtKB-SubCell"/>
</dbReference>
<keyword evidence="4" id="KW-0812">Transmembrane</keyword>
<evidence type="ECO:0000256" key="1">
    <source>
        <dbReference type="ARBA" id="ARBA00004370"/>
    </source>
</evidence>
<evidence type="ECO:0000256" key="4">
    <source>
        <dbReference type="SAM" id="Phobius"/>
    </source>
</evidence>
<dbReference type="AlphaFoldDB" id="A0A7X5ZR72"/>
<dbReference type="RefSeq" id="WP_167170207.1">
    <property type="nucleotide sequence ID" value="NZ_JAAOYM010000001.1"/>
</dbReference>
<dbReference type="Proteomes" id="UP000545493">
    <property type="component" value="Unassembled WGS sequence"/>
</dbReference>
<feature type="compositionally biased region" description="Low complexity" evidence="3">
    <location>
        <begin position="35"/>
        <end position="67"/>
    </location>
</feature>
<comment type="subcellular location">
    <subcellularLocation>
        <location evidence="1">Membrane</location>
    </subcellularLocation>
</comment>
<feature type="region of interest" description="Disordered" evidence="3">
    <location>
        <begin position="1"/>
        <end position="82"/>
    </location>
</feature>
<feature type="transmembrane region" description="Helical" evidence="4">
    <location>
        <begin position="88"/>
        <end position="107"/>
    </location>
</feature>
<comment type="caution">
    <text evidence="5">The sequence shown here is derived from an EMBL/GenBank/DDBJ whole genome shotgun (WGS) entry which is preliminary data.</text>
</comment>
<sequence length="239" mass="26273">MMSRARPTDQRPSPWPRSGGENENAEQSERDTEAATDTTETTESADNTQSTENTETGSADSTDSTDSAAEEPDPVSSGARRSRLRPRALLAALLVAAVLGGTGYLAWEYFSLRSQEAARTQAMDAASRFAANLSSYDFNKLQENFSGVTEDATLRFAQQYEQVGSKLTELIKKHQAVSKGEVVASGVQSFEEDRAVVVLFVDQTITNTNSPQPRIDRNRMRMTLVRQDGRWLVDDVALL</sequence>
<keyword evidence="6" id="KW-1185">Reference proteome</keyword>